<dbReference type="PANTHER" id="PTHR43649:SF33">
    <property type="entry name" value="POLYGALACTURONAN_RHAMNOGALACTURONAN-BINDING PROTEIN YTCQ"/>
    <property type="match status" value="1"/>
</dbReference>
<name>A0A3T1D3P8_9BACL</name>
<evidence type="ECO:0000256" key="2">
    <source>
        <dbReference type="ARBA" id="ARBA00022729"/>
    </source>
</evidence>
<dbReference type="AlphaFoldDB" id="A0A3T1D3P8"/>
<evidence type="ECO:0000256" key="1">
    <source>
        <dbReference type="ARBA" id="ARBA00022475"/>
    </source>
</evidence>
<reference evidence="8 9" key="1">
    <citation type="submission" date="2019-01" db="EMBL/GenBank/DDBJ databases">
        <title>Complete genome sequence of Cohnella hallensis HS21 isolated from Korean fir (Abies koreana) rhizospheric soil.</title>
        <authorList>
            <person name="Jiang L."/>
            <person name="Kang S.W."/>
            <person name="Kim S."/>
            <person name="Jung J."/>
            <person name="Kim C.Y."/>
            <person name="Kim D.H."/>
            <person name="Kim S.W."/>
            <person name="Lee J."/>
        </authorList>
    </citation>
    <scope>NUCLEOTIDE SEQUENCE [LARGE SCALE GENOMIC DNA]</scope>
    <source>
        <strain evidence="8 9">HS21</strain>
    </source>
</reference>
<organism evidence="8 9">
    <name type="scientific">Cohnella abietis</name>
    <dbReference type="NCBI Taxonomy" id="2507935"/>
    <lineage>
        <taxon>Bacteria</taxon>
        <taxon>Bacillati</taxon>
        <taxon>Bacillota</taxon>
        <taxon>Bacilli</taxon>
        <taxon>Bacillales</taxon>
        <taxon>Paenibacillaceae</taxon>
        <taxon>Cohnella</taxon>
    </lineage>
</organism>
<gene>
    <name evidence="8" type="ORF">KCTCHS21_21320</name>
</gene>
<dbReference type="EMBL" id="AP019400">
    <property type="protein sequence ID" value="BBI32733.1"/>
    <property type="molecule type" value="Genomic_DNA"/>
</dbReference>
<evidence type="ECO:0000256" key="4">
    <source>
        <dbReference type="ARBA" id="ARBA00023139"/>
    </source>
</evidence>
<evidence type="ECO:0008006" key="10">
    <source>
        <dbReference type="Google" id="ProtNLM"/>
    </source>
</evidence>
<evidence type="ECO:0000313" key="8">
    <source>
        <dbReference type="EMBL" id="BBI32733.1"/>
    </source>
</evidence>
<dbReference type="Proteomes" id="UP000289856">
    <property type="component" value="Chromosome"/>
</dbReference>
<dbReference type="RefSeq" id="WP_130607470.1">
    <property type="nucleotide sequence ID" value="NZ_AP019400.1"/>
</dbReference>
<keyword evidence="3" id="KW-0472">Membrane</keyword>
<evidence type="ECO:0000256" key="6">
    <source>
        <dbReference type="SAM" id="MobiDB-lite"/>
    </source>
</evidence>
<keyword evidence="1" id="KW-1003">Cell membrane</keyword>
<feature type="chain" id="PRO_5019169007" description="ABC transporter substrate-binding protein" evidence="7">
    <location>
        <begin position="28"/>
        <end position="550"/>
    </location>
</feature>
<keyword evidence="4" id="KW-0564">Palmitate</keyword>
<proteinExistence type="predicted"/>
<dbReference type="PANTHER" id="PTHR43649">
    <property type="entry name" value="ARABINOSE-BINDING PROTEIN-RELATED"/>
    <property type="match status" value="1"/>
</dbReference>
<dbReference type="Pfam" id="PF01547">
    <property type="entry name" value="SBP_bac_1"/>
    <property type="match status" value="1"/>
</dbReference>
<keyword evidence="9" id="KW-1185">Reference proteome</keyword>
<feature type="compositionally biased region" description="Low complexity" evidence="6">
    <location>
        <begin position="32"/>
        <end position="42"/>
    </location>
</feature>
<keyword evidence="5" id="KW-0449">Lipoprotein</keyword>
<dbReference type="KEGG" id="cohn:KCTCHS21_21320"/>
<keyword evidence="2 7" id="KW-0732">Signal</keyword>
<dbReference type="PROSITE" id="PS51257">
    <property type="entry name" value="PROKAR_LIPOPROTEIN"/>
    <property type="match status" value="1"/>
</dbReference>
<sequence length="550" mass="61247">MFKRRRGMTFLLTMVIILVTACSNNNAKQTNSSAPLESASSSNKLSPSETAQSDHDPFGKFPEPVILSVGQGLPANDNTLPEGDTLENNQFTRRIKEVTNVEVKMAWSAVRTWVSGDAYDQKVKLAISSNNLPDAMIVTRSDLELLVKSDLIADLSEIYDQYASPMLKEYYDSVEGRALRSATFNGKLMALPNVVPQADGINVVWIRKDWLNKLSLPEPKTMDELEQTIQAFIDKDPGGNGKGKTLGIVGDRNSLDTLFSAYHAYPSIWYKNNEGKVVWGSTTPETKQALQKLQDMYKKGIIDKEIGLRKDPTEPVAAGLTGVFLNKWYSPWGVLGNATVNNPTAEWIPLTIPVDSEGKFNTKMLPVSNDYLVVRKGYEHLDAVMKLTNVRTNASNEASLYDQSVSPGYWPLRVVTAPFGVEEMYQGVSKALNGEINPDDLAPALKDTYDRYKRVEANKGKIDLSDWAPVKSYMLGGSITSLPMNKVFPVYSAETKSMKLKWPAMLKLEEETFYKIIMNEQPVDSFDKFVSSWNKMGGLEITAEVEEAIK</sequence>
<accession>A0A3T1D3P8</accession>
<dbReference type="InterPro" id="IPR006059">
    <property type="entry name" value="SBP"/>
</dbReference>
<dbReference type="InterPro" id="IPR050490">
    <property type="entry name" value="Bact_solute-bd_prot1"/>
</dbReference>
<evidence type="ECO:0000256" key="3">
    <source>
        <dbReference type="ARBA" id="ARBA00023136"/>
    </source>
</evidence>
<evidence type="ECO:0000256" key="5">
    <source>
        <dbReference type="ARBA" id="ARBA00023288"/>
    </source>
</evidence>
<evidence type="ECO:0000256" key="7">
    <source>
        <dbReference type="SAM" id="SignalP"/>
    </source>
</evidence>
<dbReference type="Gene3D" id="3.40.190.10">
    <property type="entry name" value="Periplasmic binding protein-like II"/>
    <property type="match status" value="2"/>
</dbReference>
<feature type="signal peptide" evidence="7">
    <location>
        <begin position="1"/>
        <end position="27"/>
    </location>
</feature>
<dbReference type="OrthoDB" id="9787283at2"/>
<dbReference type="SUPFAM" id="SSF53850">
    <property type="entry name" value="Periplasmic binding protein-like II"/>
    <property type="match status" value="1"/>
</dbReference>
<evidence type="ECO:0000313" key="9">
    <source>
        <dbReference type="Proteomes" id="UP000289856"/>
    </source>
</evidence>
<feature type="region of interest" description="Disordered" evidence="6">
    <location>
        <begin position="27"/>
        <end position="57"/>
    </location>
</feature>
<protein>
    <recommendedName>
        <fullName evidence="10">ABC transporter substrate-binding protein</fullName>
    </recommendedName>
</protein>